<evidence type="ECO:0000256" key="2">
    <source>
        <dbReference type="ARBA" id="ARBA00023015"/>
    </source>
</evidence>
<evidence type="ECO:0000313" key="8">
    <source>
        <dbReference type="Proteomes" id="UP000242715"/>
    </source>
</evidence>
<evidence type="ECO:0000256" key="5">
    <source>
        <dbReference type="PROSITE-ProRule" id="PRU01191"/>
    </source>
</evidence>
<feature type="compositionally biased region" description="Low complexity" evidence="6">
    <location>
        <begin position="289"/>
        <end position="302"/>
    </location>
</feature>
<dbReference type="GO" id="GO:0009610">
    <property type="term" value="P:response to symbiotic fungus"/>
    <property type="evidence" value="ECO:0007669"/>
    <property type="project" value="UniProtKB-ARBA"/>
</dbReference>
<comment type="caution">
    <text evidence="5">Lacks conserved residue(s) required for the propagation of feature annotation.</text>
</comment>
<keyword evidence="3" id="KW-0804">Transcription</keyword>
<dbReference type="PANTHER" id="PTHR31636">
    <property type="entry name" value="OSJNBA0084A10.13 PROTEIN-RELATED"/>
    <property type="match status" value="1"/>
</dbReference>
<protein>
    <submittedName>
        <fullName evidence="7">Uncharacterized protein</fullName>
    </submittedName>
</protein>
<comment type="similarity">
    <text evidence="5">Belongs to the GRAS family.</text>
</comment>
<feature type="region of interest" description="SAW" evidence="5">
    <location>
        <begin position="614"/>
        <end position="687"/>
    </location>
</feature>
<dbReference type="EMBL" id="DF973489">
    <property type="protein sequence ID" value="GAU32372.1"/>
    <property type="molecule type" value="Genomic_DNA"/>
</dbReference>
<reference evidence="8" key="1">
    <citation type="journal article" date="2017" name="Front. Plant Sci.">
        <title>Climate Clever Clovers: New Paradigm to Reduce the Environmental Footprint of Ruminants by Breeding Low Methanogenic Forages Utilizing Haplotype Variation.</title>
        <authorList>
            <person name="Kaur P."/>
            <person name="Appels R."/>
            <person name="Bayer P.E."/>
            <person name="Keeble-Gagnere G."/>
            <person name="Wang J."/>
            <person name="Hirakawa H."/>
            <person name="Shirasawa K."/>
            <person name="Vercoe P."/>
            <person name="Stefanova K."/>
            <person name="Durmic Z."/>
            <person name="Nichols P."/>
            <person name="Revell C."/>
            <person name="Isobe S.N."/>
            <person name="Edwards D."/>
            <person name="Erskine W."/>
        </authorList>
    </citation>
    <scope>NUCLEOTIDE SEQUENCE [LARGE SCALE GENOMIC DNA]</scope>
    <source>
        <strain evidence="8">cv. Daliak</strain>
    </source>
</reference>
<gene>
    <name evidence="7" type="ORF">TSUD_44150</name>
</gene>
<keyword evidence="4" id="KW-0539">Nucleus</keyword>
<dbReference type="PROSITE" id="PS50985">
    <property type="entry name" value="GRAS"/>
    <property type="match status" value="1"/>
</dbReference>
<dbReference type="AlphaFoldDB" id="A0A2Z6N6E6"/>
<evidence type="ECO:0000313" key="7">
    <source>
        <dbReference type="EMBL" id="GAU32372.1"/>
    </source>
</evidence>
<keyword evidence="2" id="KW-0805">Transcription regulation</keyword>
<evidence type="ECO:0000256" key="6">
    <source>
        <dbReference type="SAM" id="MobiDB-lite"/>
    </source>
</evidence>
<comment type="subcellular location">
    <subcellularLocation>
        <location evidence="1">Nucleus</location>
    </subcellularLocation>
</comment>
<dbReference type="InterPro" id="IPR005202">
    <property type="entry name" value="TF_GRAS"/>
</dbReference>
<organism evidence="7 8">
    <name type="scientific">Trifolium subterraneum</name>
    <name type="common">Subterranean clover</name>
    <dbReference type="NCBI Taxonomy" id="3900"/>
    <lineage>
        <taxon>Eukaryota</taxon>
        <taxon>Viridiplantae</taxon>
        <taxon>Streptophyta</taxon>
        <taxon>Embryophyta</taxon>
        <taxon>Tracheophyta</taxon>
        <taxon>Spermatophyta</taxon>
        <taxon>Magnoliopsida</taxon>
        <taxon>eudicotyledons</taxon>
        <taxon>Gunneridae</taxon>
        <taxon>Pentapetalae</taxon>
        <taxon>rosids</taxon>
        <taxon>fabids</taxon>
        <taxon>Fabales</taxon>
        <taxon>Fabaceae</taxon>
        <taxon>Papilionoideae</taxon>
        <taxon>50 kb inversion clade</taxon>
        <taxon>NPAAA clade</taxon>
        <taxon>Hologalegina</taxon>
        <taxon>IRL clade</taxon>
        <taxon>Trifolieae</taxon>
        <taxon>Trifolium</taxon>
    </lineage>
</organism>
<name>A0A2Z6N6E6_TRISU</name>
<dbReference type="GO" id="GO:0005634">
    <property type="term" value="C:nucleus"/>
    <property type="evidence" value="ECO:0007669"/>
    <property type="project" value="UniProtKB-SubCell"/>
</dbReference>
<dbReference type="OrthoDB" id="677896at2759"/>
<feature type="region of interest" description="Disordered" evidence="6">
    <location>
        <begin position="281"/>
        <end position="302"/>
    </location>
</feature>
<keyword evidence="8" id="KW-1185">Reference proteome</keyword>
<accession>A0A2Z6N6E6</accession>
<dbReference type="Pfam" id="PF03514">
    <property type="entry name" value="GRAS"/>
    <property type="match status" value="1"/>
</dbReference>
<dbReference type="Proteomes" id="UP000242715">
    <property type="component" value="Unassembled WGS sequence"/>
</dbReference>
<feature type="region of interest" description="Leucine repeat II (LRII)" evidence="5">
    <location>
        <begin position="477"/>
        <end position="509"/>
    </location>
</feature>
<evidence type="ECO:0000256" key="3">
    <source>
        <dbReference type="ARBA" id="ARBA00023163"/>
    </source>
</evidence>
<sequence>MSSPGFTGGGGSSDLYGGAASFSGRSITLPSSNMNNNMINNNNINNNNYLSNIANTNTHNNLNHHFYRTQQQQLPSIFIDPSTQIAQRQTSSLIGKRTLAEFQTQNFNNINNNNLNLHNFNNNLNHNLNHNNNNNNTVLSNLLLRSVKPRNFQHGSPMSPLSPIDFSNSSPEFINPSFSSPRLGLPLRSISNPIVQNPLPMNNSILQNTNFLYQNSNFSQIQNRVIPTSHDPPKKMMDHRFLELEKQLLEDNDEEGEQDAVSGITNSEWSETIQNLISFEKNPTQKPDSYSPTSSTTSLNSCSSSVVSPASGCSKQLLMEAATAISEGKMESASEILNRMAQNLNPIVNSDRRLMDCMVSALKSRVNHVENPPPVMELFSKEHAESTQLLFDHSLCFKVSLMAANIAILEAAFEETTEKDNNNSNNVMKLCVVDFDIGHGKQYMSLLNELHARLNGSPATLKITAVAENDEEERLKTVGENLGRQAERLRIGFEFKVVTQKLAELTRESLGCDSEDILAVNFAFKLFRMPDESVSTENPRDALLRSVKSLAPRVVIVSEQEINTNTAPFVARVAESCSYYGALFDSIESTMGKDNSERVKIEEGLSQKLCNAVACEGRDRVERCEVFGKWRARMSMAGFRLNPVSQKVAESIKARLAPGSRVTVNEENGGVCFGWMGRTLTVASAWR</sequence>
<evidence type="ECO:0000256" key="4">
    <source>
        <dbReference type="ARBA" id="ARBA00023242"/>
    </source>
</evidence>
<evidence type="ECO:0000256" key="1">
    <source>
        <dbReference type="ARBA" id="ARBA00004123"/>
    </source>
</evidence>
<proteinExistence type="inferred from homology"/>